<reference evidence="1 2" key="1">
    <citation type="submission" date="2014-11" db="EMBL/GenBank/DDBJ databases">
        <authorList>
            <person name="Zhu J."/>
            <person name="Qi W."/>
            <person name="Song R."/>
        </authorList>
    </citation>
    <scope>NUCLEOTIDE SEQUENCE [LARGE SCALE GENOMIC DNA]</scope>
</reference>
<sequence>MVDRLGYRCLAFVPPSMRTAAGGAAGNATISMDKTVEGMQAIENTQLKLCRAGICYMEEHCPQYCDRVFARSWSVRWALVGCGYNSFPSIRLSDHTPVMGLFRLRFAPRGTKYTKRRNSEWSFL</sequence>
<keyword evidence="2" id="KW-1185">Reference proteome</keyword>
<organism evidence="1 2">
    <name type="scientific">Vitrella brassicaformis (strain CCMP3155)</name>
    <dbReference type="NCBI Taxonomy" id="1169540"/>
    <lineage>
        <taxon>Eukaryota</taxon>
        <taxon>Sar</taxon>
        <taxon>Alveolata</taxon>
        <taxon>Colpodellida</taxon>
        <taxon>Vitrellaceae</taxon>
        <taxon>Vitrella</taxon>
    </lineage>
</organism>
<dbReference type="VEuPathDB" id="CryptoDB:Vbra_8389"/>
<dbReference type="InterPro" id="IPR036691">
    <property type="entry name" value="Endo/exonu/phosph_ase_sf"/>
</dbReference>
<accession>A0A0G4EW34</accession>
<dbReference type="OrthoDB" id="2248459at2759"/>
<dbReference type="EMBL" id="CDMY01000332">
    <property type="protein sequence ID" value="CEM02657.1"/>
    <property type="molecule type" value="Genomic_DNA"/>
</dbReference>
<gene>
    <name evidence="1" type="ORF">Vbra_8389</name>
</gene>
<dbReference type="Gene3D" id="3.60.10.10">
    <property type="entry name" value="Endonuclease/exonuclease/phosphatase"/>
    <property type="match status" value="1"/>
</dbReference>
<evidence type="ECO:0000313" key="1">
    <source>
        <dbReference type="EMBL" id="CEM02657.1"/>
    </source>
</evidence>
<protein>
    <recommendedName>
        <fullName evidence="3">Inositol polyphosphate-related phosphatase domain-containing protein</fullName>
    </recommendedName>
</protein>
<name>A0A0G4EW34_VITBC</name>
<evidence type="ECO:0008006" key="3">
    <source>
        <dbReference type="Google" id="ProtNLM"/>
    </source>
</evidence>
<proteinExistence type="predicted"/>
<dbReference type="Proteomes" id="UP000041254">
    <property type="component" value="Unassembled WGS sequence"/>
</dbReference>
<dbReference type="SUPFAM" id="SSF56219">
    <property type="entry name" value="DNase I-like"/>
    <property type="match status" value="1"/>
</dbReference>
<dbReference type="InParanoid" id="A0A0G4EW34"/>
<evidence type="ECO:0000313" key="2">
    <source>
        <dbReference type="Proteomes" id="UP000041254"/>
    </source>
</evidence>
<dbReference type="AlphaFoldDB" id="A0A0G4EW34"/>